<evidence type="ECO:0000256" key="8">
    <source>
        <dbReference type="SAM" id="Phobius"/>
    </source>
</evidence>
<proteinExistence type="predicted"/>
<keyword evidence="7" id="KW-0807">Transducer</keyword>
<evidence type="ECO:0000256" key="4">
    <source>
        <dbReference type="ARBA" id="ARBA00023040"/>
    </source>
</evidence>
<keyword evidence="11" id="KW-1185">Reference proteome</keyword>
<evidence type="ECO:0000256" key="7">
    <source>
        <dbReference type="ARBA" id="ARBA00023224"/>
    </source>
</evidence>
<evidence type="ECO:0000256" key="5">
    <source>
        <dbReference type="ARBA" id="ARBA00023136"/>
    </source>
</evidence>
<keyword evidence="6 10" id="KW-0675">Receptor</keyword>
<keyword evidence="4" id="KW-0297">G-protein coupled receptor</keyword>
<evidence type="ECO:0000256" key="3">
    <source>
        <dbReference type="ARBA" id="ARBA00022989"/>
    </source>
</evidence>
<name>A0A8J4T6Z7_9TREM</name>
<dbReference type="Pfam" id="PF00001">
    <property type="entry name" value="7tm_1"/>
    <property type="match status" value="1"/>
</dbReference>
<feature type="transmembrane region" description="Helical" evidence="8">
    <location>
        <begin position="28"/>
        <end position="50"/>
    </location>
</feature>
<dbReference type="InterPro" id="IPR000276">
    <property type="entry name" value="GPCR_Rhodpsn"/>
</dbReference>
<keyword evidence="2 8" id="KW-0812">Transmembrane</keyword>
<gene>
    <name evidence="10" type="ORF">PHET_08562</name>
</gene>
<comment type="subcellular location">
    <subcellularLocation>
        <location evidence="1">Membrane</location>
        <topology evidence="1">Multi-pass membrane protein</topology>
    </subcellularLocation>
</comment>
<comment type="caution">
    <text evidence="10">The sequence shown here is derived from an EMBL/GenBank/DDBJ whole genome shotgun (WGS) entry which is preliminary data.</text>
</comment>
<evidence type="ECO:0000313" key="10">
    <source>
        <dbReference type="EMBL" id="KAF5398536.1"/>
    </source>
</evidence>
<dbReference type="GO" id="GO:0005886">
    <property type="term" value="C:plasma membrane"/>
    <property type="evidence" value="ECO:0007669"/>
    <property type="project" value="TreeGrafter"/>
</dbReference>
<dbReference type="Gene3D" id="1.20.1070.10">
    <property type="entry name" value="Rhodopsin 7-helix transmembrane proteins"/>
    <property type="match status" value="1"/>
</dbReference>
<feature type="domain" description="G-protein coupled receptors family 1 profile" evidence="9">
    <location>
        <begin position="43"/>
        <end position="317"/>
    </location>
</feature>
<evidence type="ECO:0000259" key="9">
    <source>
        <dbReference type="PROSITE" id="PS50262"/>
    </source>
</evidence>
<evidence type="ECO:0000256" key="6">
    <source>
        <dbReference type="ARBA" id="ARBA00023170"/>
    </source>
</evidence>
<feature type="transmembrane region" description="Helical" evidence="8">
    <location>
        <begin position="62"/>
        <end position="81"/>
    </location>
</feature>
<dbReference type="InterPro" id="IPR017452">
    <property type="entry name" value="GPCR_Rhodpsn_7TM"/>
</dbReference>
<feature type="transmembrane region" description="Helical" evidence="8">
    <location>
        <begin position="257"/>
        <end position="280"/>
    </location>
</feature>
<evidence type="ECO:0000256" key="1">
    <source>
        <dbReference type="ARBA" id="ARBA00004141"/>
    </source>
</evidence>
<dbReference type="PANTHER" id="PTHR24243:SF230">
    <property type="entry name" value="G-PROTEIN COUPLED RECEPTORS FAMILY 1 PROFILE DOMAIN-CONTAINING PROTEIN"/>
    <property type="match status" value="1"/>
</dbReference>
<dbReference type="Proteomes" id="UP000748531">
    <property type="component" value="Unassembled WGS sequence"/>
</dbReference>
<dbReference type="AlphaFoldDB" id="A0A8J4T6Z7"/>
<feature type="transmembrane region" description="Helical" evidence="8">
    <location>
        <begin position="308"/>
        <end position="324"/>
    </location>
</feature>
<sequence>MSQVQTVKYLTSMAHANASDYSNLVGAFRAYVCPFIALFGLLGNLFIVIVFSREQPRTRFSIYAISLAISNAITLVSNTLLDDFLGRGLYYATNGEHHYKLDATSEFGCKFVEYLSNVMFFITSYIIVIFSLDRLLTIHRPIQFYSIHHKKWAVGACLLVYLIGFVSNTPLIFIQTLVIDPASRTNFTCRMLEDHPVAKFSITYEVVCTYTIPFCLVMILNSSICFRLWQLRHERRRLLPADRVSNQLEMSRVMGHLALSTVFLLLYMPVVGLVLIRLHLTLTHADRYTSYTLHVIDLSRLFSSIKDITYAVNFPLYFAFLCNFRRRFLNMFCPCCTTEVVARSASSKSHGSRRTEKTTTNTGLI</sequence>
<dbReference type="OrthoDB" id="9990906at2759"/>
<dbReference type="EMBL" id="LUCH01004909">
    <property type="protein sequence ID" value="KAF5398536.1"/>
    <property type="molecule type" value="Genomic_DNA"/>
</dbReference>
<evidence type="ECO:0000256" key="2">
    <source>
        <dbReference type="ARBA" id="ARBA00022692"/>
    </source>
</evidence>
<keyword evidence="5 8" id="KW-0472">Membrane</keyword>
<dbReference type="SUPFAM" id="SSF81321">
    <property type="entry name" value="Family A G protein-coupled receptor-like"/>
    <property type="match status" value="1"/>
</dbReference>
<accession>A0A8J4T6Z7</accession>
<feature type="transmembrane region" description="Helical" evidence="8">
    <location>
        <begin position="210"/>
        <end position="229"/>
    </location>
</feature>
<keyword evidence="3 8" id="KW-1133">Transmembrane helix</keyword>
<organism evidence="10 11">
    <name type="scientific">Paragonimus heterotremus</name>
    <dbReference type="NCBI Taxonomy" id="100268"/>
    <lineage>
        <taxon>Eukaryota</taxon>
        <taxon>Metazoa</taxon>
        <taxon>Spiralia</taxon>
        <taxon>Lophotrochozoa</taxon>
        <taxon>Platyhelminthes</taxon>
        <taxon>Trematoda</taxon>
        <taxon>Digenea</taxon>
        <taxon>Plagiorchiida</taxon>
        <taxon>Troglotremata</taxon>
        <taxon>Troglotrematidae</taxon>
        <taxon>Paragonimus</taxon>
    </lineage>
</organism>
<dbReference type="GO" id="GO:0004930">
    <property type="term" value="F:G protein-coupled receptor activity"/>
    <property type="evidence" value="ECO:0007669"/>
    <property type="project" value="UniProtKB-KW"/>
</dbReference>
<dbReference type="PRINTS" id="PR00237">
    <property type="entry name" value="GPCRRHODOPSN"/>
</dbReference>
<feature type="transmembrane region" description="Helical" evidence="8">
    <location>
        <begin position="114"/>
        <end position="132"/>
    </location>
</feature>
<dbReference type="PANTHER" id="PTHR24243">
    <property type="entry name" value="G-PROTEIN COUPLED RECEPTOR"/>
    <property type="match status" value="1"/>
</dbReference>
<evidence type="ECO:0000313" key="11">
    <source>
        <dbReference type="Proteomes" id="UP000748531"/>
    </source>
</evidence>
<dbReference type="PROSITE" id="PS50262">
    <property type="entry name" value="G_PROTEIN_RECEP_F1_2"/>
    <property type="match status" value="1"/>
</dbReference>
<reference evidence="10" key="1">
    <citation type="submission" date="2019-05" db="EMBL/GenBank/DDBJ databases">
        <title>Annotation for the trematode Paragonimus heterotremus.</title>
        <authorList>
            <person name="Choi Y.-J."/>
        </authorList>
    </citation>
    <scope>NUCLEOTIDE SEQUENCE</scope>
    <source>
        <strain evidence="10">LC</strain>
    </source>
</reference>
<feature type="transmembrane region" description="Helical" evidence="8">
    <location>
        <begin position="152"/>
        <end position="174"/>
    </location>
</feature>
<protein>
    <submittedName>
        <fullName evidence="10">Neuropeptide S receptor</fullName>
    </submittedName>
</protein>